<dbReference type="InterPro" id="IPR038404">
    <property type="entry name" value="TRAP_DctP_sf"/>
</dbReference>
<dbReference type="InterPro" id="IPR018389">
    <property type="entry name" value="DctP_fam"/>
</dbReference>
<sequence length="341" mass="36628">MTFRHQISRRSLLRGAACGSALLAAPPIVRAQAPITMKIGTATLNDAQHEWMKIFARLVDAQAKGRIKVEIYPSSQLGSIPRMVEGTQFGSIQAVVAPPEFLSGVDTRFEIIGAPGVFRDVAQATATIQDPAFNREFLSIGANKGLKGIGIFVNAPAIFNTRSRVEHLKDFAGQKLRVFASPIQTEQIRKLGATAVPMSLGEVLPALQQGTIDGLMSVLPVLTAMRFYDAAKYIIETDQAMVTVVSVVSKIWFDKLPGDLQTAVAEAGAVASVEVAPWAVNFARQQREAWTAAGGVLTKLPSAEEAEFMTMLRPIGAEVSARNPQAKALFDLLVKTAATKA</sequence>
<evidence type="ECO:0000313" key="4">
    <source>
        <dbReference type="Proteomes" id="UP000596427"/>
    </source>
</evidence>
<dbReference type="PROSITE" id="PS51318">
    <property type="entry name" value="TAT"/>
    <property type="match status" value="1"/>
</dbReference>
<evidence type="ECO:0000313" key="3">
    <source>
        <dbReference type="EMBL" id="QRG09092.1"/>
    </source>
</evidence>
<organism evidence="3 4">
    <name type="scientific">Xanthobacter dioxanivorans</name>
    <dbReference type="NCBI Taxonomy" id="2528964"/>
    <lineage>
        <taxon>Bacteria</taxon>
        <taxon>Pseudomonadati</taxon>
        <taxon>Pseudomonadota</taxon>
        <taxon>Alphaproteobacteria</taxon>
        <taxon>Hyphomicrobiales</taxon>
        <taxon>Xanthobacteraceae</taxon>
        <taxon>Xanthobacter</taxon>
    </lineage>
</organism>
<feature type="chain" id="PRO_5037929985" evidence="2">
    <location>
        <begin position="32"/>
        <end position="341"/>
    </location>
</feature>
<reference evidence="3 4" key="1">
    <citation type="submission" date="2020-10" db="EMBL/GenBank/DDBJ databases">
        <title>Degradation of 1,4-Dioxane by Xanthobacter sp. YN2, via a Novel Group-2 Soluble Di-Iron Monooxygenase.</title>
        <authorList>
            <person name="Ma F."/>
            <person name="Wang Y."/>
            <person name="Yang J."/>
            <person name="Guo H."/>
            <person name="Su D."/>
            <person name="Yu L."/>
        </authorList>
    </citation>
    <scope>NUCLEOTIDE SEQUENCE [LARGE SCALE GENOMIC DNA]</scope>
    <source>
        <strain evidence="3 4">YN2</strain>
    </source>
</reference>
<dbReference type="GO" id="GO:0055085">
    <property type="term" value="P:transmembrane transport"/>
    <property type="evidence" value="ECO:0007669"/>
    <property type="project" value="InterPro"/>
</dbReference>
<dbReference type="KEGG" id="xdi:EZH22_12935"/>
<dbReference type="Pfam" id="PF03480">
    <property type="entry name" value="DctP"/>
    <property type="match status" value="1"/>
</dbReference>
<name>A0A974PSR9_9HYPH</name>
<accession>A0A974PSR9</accession>
<dbReference type="NCBIfam" id="NF037995">
    <property type="entry name" value="TRAP_S1"/>
    <property type="match status" value="1"/>
</dbReference>
<dbReference type="InterPro" id="IPR006311">
    <property type="entry name" value="TAT_signal"/>
</dbReference>
<dbReference type="Proteomes" id="UP000596427">
    <property type="component" value="Chromosome"/>
</dbReference>
<dbReference type="AlphaFoldDB" id="A0A974PSR9"/>
<dbReference type="CDD" id="cd13603">
    <property type="entry name" value="PBP2_TRAP_Siap_TeaA_like"/>
    <property type="match status" value="1"/>
</dbReference>
<keyword evidence="4" id="KW-1185">Reference proteome</keyword>
<feature type="signal peptide" evidence="2">
    <location>
        <begin position="1"/>
        <end position="31"/>
    </location>
</feature>
<dbReference type="PANTHER" id="PTHR33376:SF5">
    <property type="entry name" value="EXTRACYTOPLASMIC SOLUTE RECEPTOR PROTEIN"/>
    <property type="match status" value="1"/>
</dbReference>
<protein>
    <submittedName>
        <fullName evidence="3">TRAP transporter substrate-binding protein DctP</fullName>
    </submittedName>
</protein>
<evidence type="ECO:0000256" key="1">
    <source>
        <dbReference type="ARBA" id="ARBA00022729"/>
    </source>
</evidence>
<evidence type="ECO:0000256" key="2">
    <source>
        <dbReference type="SAM" id="SignalP"/>
    </source>
</evidence>
<dbReference type="EMBL" id="CP063362">
    <property type="protein sequence ID" value="QRG09092.1"/>
    <property type="molecule type" value="Genomic_DNA"/>
</dbReference>
<keyword evidence="1 2" id="KW-0732">Signal</keyword>
<proteinExistence type="predicted"/>
<gene>
    <name evidence="3" type="primary">dctP</name>
    <name evidence="3" type="ORF">EZH22_12935</name>
</gene>
<dbReference type="Gene3D" id="3.40.190.170">
    <property type="entry name" value="Bacterial extracellular solute-binding protein, family 7"/>
    <property type="match status" value="1"/>
</dbReference>
<dbReference type="PANTHER" id="PTHR33376">
    <property type="match status" value="1"/>
</dbReference>